<dbReference type="AlphaFoldDB" id="A0A9N9TTC8"/>
<sequence length="76" mass="9099">MEKHRLPEGLIESFIGFNKEEIFDSVQSVYAFQCEYERTLVKFDRNIFIRDFPQVKANMSKKKSKKKSTDIWMCNV</sequence>
<reference evidence="1" key="1">
    <citation type="submission" date="2022-01" db="EMBL/GenBank/DDBJ databases">
        <authorList>
            <person name="King R."/>
        </authorList>
    </citation>
    <scope>NUCLEOTIDE SEQUENCE</scope>
</reference>
<organism evidence="1 2">
    <name type="scientific">Phyllotreta striolata</name>
    <name type="common">Striped flea beetle</name>
    <name type="synonym">Crioceris striolata</name>
    <dbReference type="NCBI Taxonomy" id="444603"/>
    <lineage>
        <taxon>Eukaryota</taxon>
        <taxon>Metazoa</taxon>
        <taxon>Ecdysozoa</taxon>
        <taxon>Arthropoda</taxon>
        <taxon>Hexapoda</taxon>
        <taxon>Insecta</taxon>
        <taxon>Pterygota</taxon>
        <taxon>Neoptera</taxon>
        <taxon>Endopterygota</taxon>
        <taxon>Coleoptera</taxon>
        <taxon>Polyphaga</taxon>
        <taxon>Cucujiformia</taxon>
        <taxon>Chrysomeloidea</taxon>
        <taxon>Chrysomelidae</taxon>
        <taxon>Galerucinae</taxon>
        <taxon>Alticini</taxon>
        <taxon>Phyllotreta</taxon>
    </lineage>
</organism>
<proteinExistence type="predicted"/>
<dbReference type="Proteomes" id="UP001153712">
    <property type="component" value="Chromosome 5"/>
</dbReference>
<gene>
    <name evidence="1" type="ORF">PHYEVI_LOCUS8737</name>
</gene>
<evidence type="ECO:0000313" key="2">
    <source>
        <dbReference type="Proteomes" id="UP001153712"/>
    </source>
</evidence>
<dbReference type="EMBL" id="OU900098">
    <property type="protein sequence ID" value="CAG9862422.1"/>
    <property type="molecule type" value="Genomic_DNA"/>
</dbReference>
<evidence type="ECO:0000313" key="1">
    <source>
        <dbReference type="EMBL" id="CAG9862422.1"/>
    </source>
</evidence>
<protein>
    <submittedName>
        <fullName evidence="1">Uncharacterized protein</fullName>
    </submittedName>
</protein>
<accession>A0A9N9TTC8</accession>
<name>A0A9N9TTC8_PHYSR</name>
<keyword evidence="2" id="KW-1185">Reference proteome</keyword>